<gene>
    <name evidence="2" type="ORF">ASPBRDRAFT_415946</name>
</gene>
<dbReference type="VEuPathDB" id="FungiDB:ASPBRDRAFT_415946"/>
<organism evidence="2 3">
    <name type="scientific">Aspergillus brasiliensis (strain CBS 101740 / IMI 381727 / IBT 21946)</name>
    <dbReference type="NCBI Taxonomy" id="767769"/>
    <lineage>
        <taxon>Eukaryota</taxon>
        <taxon>Fungi</taxon>
        <taxon>Dikarya</taxon>
        <taxon>Ascomycota</taxon>
        <taxon>Pezizomycotina</taxon>
        <taxon>Eurotiomycetes</taxon>
        <taxon>Eurotiomycetidae</taxon>
        <taxon>Eurotiales</taxon>
        <taxon>Aspergillaceae</taxon>
        <taxon>Aspergillus</taxon>
        <taxon>Aspergillus subgen. Circumdati</taxon>
    </lineage>
</organism>
<dbReference type="GeneID" id="93577092"/>
<name>A0A1L9UYB6_ASPBC</name>
<sequence length="199" mass="23027">MKLSATEKSLVRTWTSCNLLVWNEVADQGWWHCFKSHSYRRPEPELAEGYLTIPCEMEERIELRKSIGAYQYGIVMWDKERVTNSKLKDIHPKDMKSLDFRSEKDSLTASDAAQHNKAVLDRFLGGNPQRPEPQPISRAVSPDTMSWFSDELRAMKKAKAMMSKSSLGAHRPQPRKDYPLGPVSSRRPDSRVSRRKKRH</sequence>
<dbReference type="AlphaFoldDB" id="A0A1L9UYB6"/>
<dbReference type="Proteomes" id="UP000184499">
    <property type="component" value="Unassembled WGS sequence"/>
</dbReference>
<dbReference type="OrthoDB" id="4477489at2759"/>
<evidence type="ECO:0000256" key="1">
    <source>
        <dbReference type="SAM" id="MobiDB-lite"/>
    </source>
</evidence>
<proteinExistence type="predicted"/>
<protein>
    <submittedName>
        <fullName evidence="2">Uncharacterized protein</fullName>
    </submittedName>
</protein>
<evidence type="ECO:0000313" key="2">
    <source>
        <dbReference type="EMBL" id="OJJ76650.1"/>
    </source>
</evidence>
<feature type="region of interest" description="Disordered" evidence="1">
    <location>
        <begin position="124"/>
        <end position="143"/>
    </location>
</feature>
<evidence type="ECO:0000313" key="3">
    <source>
        <dbReference type="Proteomes" id="UP000184499"/>
    </source>
</evidence>
<feature type="region of interest" description="Disordered" evidence="1">
    <location>
        <begin position="158"/>
        <end position="199"/>
    </location>
</feature>
<keyword evidence="3" id="KW-1185">Reference proteome</keyword>
<reference evidence="3" key="1">
    <citation type="journal article" date="2017" name="Genome Biol.">
        <title>Comparative genomics reveals high biological diversity and specific adaptations in the industrially and medically important fungal genus Aspergillus.</title>
        <authorList>
            <person name="de Vries R.P."/>
            <person name="Riley R."/>
            <person name="Wiebenga A."/>
            <person name="Aguilar-Osorio G."/>
            <person name="Amillis S."/>
            <person name="Uchima C.A."/>
            <person name="Anderluh G."/>
            <person name="Asadollahi M."/>
            <person name="Askin M."/>
            <person name="Barry K."/>
            <person name="Battaglia E."/>
            <person name="Bayram O."/>
            <person name="Benocci T."/>
            <person name="Braus-Stromeyer S.A."/>
            <person name="Caldana C."/>
            <person name="Canovas D."/>
            <person name="Cerqueira G.C."/>
            <person name="Chen F."/>
            <person name="Chen W."/>
            <person name="Choi C."/>
            <person name="Clum A."/>
            <person name="Dos Santos R.A."/>
            <person name="Damasio A.R."/>
            <person name="Diallinas G."/>
            <person name="Emri T."/>
            <person name="Fekete E."/>
            <person name="Flipphi M."/>
            <person name="Freyberg S."/>
            <person name="Gallo A."/>
            <person name="Gournas C."/>
            <person name="Habgood R."/>
            <person name="Hainaut M."/>
            <person name="Harispe M.L."/>
            <person name="Henrissat B."/>
            <person name="Hilden K.S."/>
            <person name="Hope R."/>
            <person name="Hossain A."/>
            <person name="Karabika E."/>
            <person name="Karaffa L."/>
            <person name="Karanyi Z."/>
            <person name="Krasevec N."/>
            <person name="Kuo A."/>
            <person name="Kusch H."/>
            <person name="LaButti K."/>
            <person name="Lagendijk E.L."/>
            <person name="Lapidus A."/>
            <person name="Levasseur A."/>
            <person name="Lindquist E."/>
            <person name="Lipzen A."/>
            <person name="Logrieco A.F."/>
            <person name="MacCabe A."/>
            <person name="Maekelae M.R."/>
            <person name="Malavazi I."/>
            <person name="Melin P."/>
            <person name="Meyer V."/>
            <person name="Mielnichuk N."/>
            <person name="Miskei M."/>
            <person name="Molnar A.P."/>
            <person name="Mule G."/>
            <person name="Ngan C.Y."/>
            <person name="Orejas M."/>
            <person name="Orosz E."/>
            <person name="Ouedraogo J.P."/>
            <person name="Overkamp K.M."/>
            <person name="Park H.-S."/>
            <person name="Perrone G."/>
            <person name="Piumi F."/>
            <person name="Punt P.J."/>
            <person name="Ram A.F."/>
            <person name="Ramon A."/>
            <person name="Rauscher S."/>
            <person name="Record E."/>
            <person name="Riano-Pachon D.M."/>
            <person name="Robert V."/>
            <person name="Roehrig J."/>
            <person name="Ruller R."/>
            <person name="Salamov A."/>
            <person name="Salih N.S."/>
            <person name="Samson R.A."/>
            <person name="Sandor E."/>
            <person name="Sanguinetti M."/>
            <person name="Schuetze T."/>
            <person name="Sepcic K."/>
            <person name="Shelest E."/>
            <person name="Sherlock G."/>
            <person name="Sophianopoulou V."/>
            <person name="Squina F.M."/>
            <person name="Sun H."/>
            <person name="Susca A."/>
            <person name="Todd R.B."/>
            <person name="Tsang A."/>
            <person name="Unkles S.E."/>
            <person name="van de Wiele N."/>
            <person name="van Rossen-Uffink D."/>
            <person name="Oliveira J.V."/>
            <person name="Vesth T.C."/>
            <person name="Visser J."/>
            <person name="Yu J.-H."/>
            <person name="Zhou M."/>
            <person name="Andersen M.R."/>
            <person name="Archer D.B."/>
            <person name="Baker S.E."/>
            <person name="Benoit I."/>
            <person name="Brakhage A.A."/>
            <person name="Braus G.H."/>
            <person name="Fischer R."/>
            <person name="Frisvad J.C."/>
            <person name="Goldman G.H."/>
            <person name="Houbraken J."/>
            <person name="Oakley B."/>
            <person name="Pocsi I."/>
            <person name="Scazzocchio C."/>
            <person name="Seiboth B."/>
            <person name="vanKuyk P.A."/>
            <person name="Wortman J."/>
            <person name="Dyer P.S."/>
            <person name="Grigoriev I.V."/>
        </authorList>
    </citation>
    <scope>NUCLEOTIDE SEQUENCE [LARGE SCALE GENOMIC DNA]</scope>
    <source>
        <strain evidence="3">CBS 101740 / IMI 381727 / IBT 21946</strain>
    </source>
</reference>
<dbReference type="RefSeq" id="XP_067483897.1">
    <property type="nucleotide sequence ID" value="XM_067624604.1"/>
</dbReference>
<accession>A0A1L9UYB6</accession>
<dbReference type="EMBL" id="KV878680">
    <property type="protein sequence ID" value="OJJ76650.1"/>
    <property type="molecule type" value="Genomic_DNA"/>
</dbReference>